<comment type="caution">
    <text evidence="1">The sequence shown here is derived from an EMBL/GenBank/DDBJ whole genome shotgun (WGS) entry which is preliminary data.</text>
</comment>
<dbReference type="AlphaFoldDB" id="A0A5R9KYN7"/>
<organism evidence="1 2">
    <name type="scientific">Dyadobacter luticola</name>
    <dbReference type="NCBI Taxonomy" id="1979387"/>
    <lineage>
        <taxon>Bacteria</taxon>
        <taxon>Pseudomonadati</taxon>
        <taxon>Bacteroidota</taxon>
        <taxon>Cytophagia</taxon>
        <taxon>Cytophagales</taxon>
        <taxon>Spirosomataceae</taxon>
        <taxon>Dyadobacter</taxon>
    </lineage>
</organism>
<evidence type="ECO:0000313" key="2">
    <source>
        <dbReference type="Proteomes" id="UP000306402"/>
    </source>
</evidence>
<protein>
    <recommendedName>
        <fullName evidence="3">MarR family transcriptional regulator</fullName>
    </recommendedName>
</protein>
<evidence type="ECO:0008006" key="3">
    <source>
        <dbReference type="Google" id="ProtNLM"/>
    </source>
</evidence>
<sequence length="95" mass="10801">MDVASHLDRFFKKISVDARVTVTHISVYTAILQSLRKTGQNGLSMFGFELMQVAKISSGKTYYKALRELNEFGYICYEPSFKKNQPSRISLPDST</sequence>
<reference evidence="1 2" key="1">
    <citation type="submission" date="2019-05" db="EMBL/GenBank/DDBJ databases">
        <authorList>
            <person name="Qu J.-H."/>
        </authorList>
    </citation>
    <scope>NUCLEOTIDE SEQUENCE [LARGE SCALE GENOMIC DNA]</scope>
    <source>
        <strain evidence="1 2">T17</strain>
    </source>
</reference>
<evidence type="ECO:0000313" key="1">
    <source>
        <dbReference type="EMBL" id="TLV01426.1"/>
    </source>
</evidence>
<name>A0A5R9KYN7_9BACT</name>
<proteinExistence type="predicted"/>
<dbReference type="RefSeq" id="WP_138366797.1">
    <property type="nucleotide sequence ID" value="NZ_VCEJ01000004.1"/>
</dbReference>
<dbReference type="EMBL" id="VCEJ01000004">
    <property type="protein sequence ID" value="TLV01426.1"/>
    <property type="molecule type" value="Genomic_DNA"/>
</dbReference>
<keyword evidence="2" id="KW-1185">Reference proteome</keyword>
<dbReference type="Proteomes" id="UP000306402">
    <property type="component" value="Unassembled WGS sequence"/>
</dbReference>
<dbReference type="OrthoDB" id="1442826at2"/>
<gene>
    <name evidence="1" type="ORF">FEN17_18520</name>
</gene>
<accession>A0A5R9KYN7</accession>